<dbReference type="Pfam" id="PF00583">
    <property type="entry name" value="Acetyltransf_1"/>
    <property type="match status" value="1"/>
</dbReference>
<dbReference type="InterPro" id="IPR016181">
    <property type="entry name" value="Acyl_CoA_acyltransferase"/>
</dbReference>
<dbReference type="HOGENOM" id="CLU_060131_7_2_5"/>
<reference evidence="2 3" key="1">
    <citation type="journal article" date="2010" name="BMC Genomics">
        <title>Metabolic flexibility revealed in the genome of the cyst-forming alpha-1 proteobacterium Rhodospirillum centenum.</title>
        <authorList>
            <person name="Lu Y.K."/>
            <person name="Marden J."/>
            <person name="Han M."/>
            <person name="Swingley W.D."/>
            <person name="Mastrian S.D."/>
            <person name="Chowdhury S.R."/>
            <person name="Hao J."/>
            <person name="Helmy T."/>
            <person name="Kim S."/>
            <person name="Kurdoglu A.A."/>
            <person name="Matthies H.J."/>
            <person name="Rollo D."/>
            <person name="Stothard P."/>
            <person name="Blankenship R.E."/>
            <person name="Bauer C.E."/>
            <person name="Touchman J.W."/>
        </authorList>
    </citation>
    <scope>NUCLEOTIDE SEQUENCE [LARGE SCALE GENOMIC DNA]</scope>
    <source>
        <strain evidence="3">ATCC 51521 / SW</strain>
    </source>
</reference>
<evidence type="ECO:0000259" key="1">
    <source>
        <dbReference type="PROSITE" id="PS51186"/>
    </source>
</evidence>
<dbReference type="GO" id="GO:0016747">
    <property type="term" value="F:acyltransferase activity, transferring groups other than amino-acyl groups"/>
    <property type="evidence" value="ECO:0007669"/>
    <property type="project" value="InterPro"/>
</dbReference>
<dbReference type="SUPFAM" id="SSF55729">
    <property type="entry name" value="Acyl-CoA N-acyltransferases (Nat)"/>
    <property type="match status" value="1"/>
</dbReference>
<feature type="domain" description="N-acetyltransferase" evidence="1">
    <location>
        <begin position="63"/>
        <end position="209"/>
    </location>
</feature>
<keyword evidence="3" id="KW-1185">Reference proteome</keyword>
<dbReference type="CDD" id="cd04301">
    <property type="entry name" value="NAT_SF"/>
    <property type="match status" value="1"/>
</dbReference>
<dbReference type="Gene3D" id="3.40.630.30">
    <property type="match status" value="1"/>
</dbReference>
<gene>
    <name evidence="2" type="primary">pac</name>
    <name evidence="2" type="ordered locus">RC1_0257</name>
</gene>
<dbReference type="EMBL" id="CP000613">
    <property type="protein sequence ID" value="ACI97706.1"/>
    <property type="molecule type" value="Genomic_DNA"/>
</dbReference>
<evidence type="ECO:0000313" key="2">
    <source>
        <dbReference type="EMBL" id="ACI97706.1"/>
    </source>
</evidence>
<dbReference type="AlphaFoldDB" id="B6IQH0"/>
<dbReference type="PANTHER" id="PTHR42791">
    <property type="entry name" value="GNAT FAMILY ACETYLTRANSFERASE"/>
    <property type="match status" value="1"/>
</dbReference>
<dbReference type="PANTHER" id="PTHR42791:SF1">
    <property type="entry name" value="N-ACETYLTRANSFERASE DOMAIN-CONTAINING PROTEIN"/>
    <property type="match status" value="1"/>
</dbReference>
<name>B6IQH0_RHOCS</name>
<dbReference type="InterPro" id="IPR052523">
    <property type="entry name" value="Trichothecene_AcTrans"/>
</dbReference>
<dbReference type="KEGG" id="rce:RC1_0257"/>
<sequence>MVSVPHEARAAAASPRVAGPKDRAPLARLLAAAFATDPVMDWWVRDGAGRAEALYGFYDDQLAEVLPFGTSFMAGDASACAIWLPPDMAVRHYPFWRKLMMVPRYLRFCGVARARRLIALGDMMERNHPPAPPHWYLYFLAVDPALKGRGLGSAILAATLARVDADGLPAYLENSTPANLRLYERHGFRLVKQDRPLPGAPCQWTMWRGPAPVSTPVGSFGAA</sequence>
<evidence type="ECO:0000313" key="3">
    <source>
        <dbReference type="Proteomes" id="UP000001591"/>
    </source>
</evidence>
<organism evidence="2 3">
    <name type="scientific">Rhodospirillum centenum (strain ATCC 51521 / SW)</name>
    <dbReference type="NCBI Taxonomy" id="414684"/>
    <lineage>
        <taxon>Bacteria</taxon>
        <taxon>Pseudomonadati</taxon>
        <taxon>Pseudomonadota</taxon>
        <taxon>Alphaproteobacteria</taxon>
        <taxon>Rhodospirillales</taxon>
        <taxon>Rhodospirillaceae</taxon>
        <taxon>Rhodospirillum</taxon>
    </lineage>
</organism>
<accession>B6IQH0</accession>
<dbReference type="InterPro" id="IPR000182">
    <property type="entry name" value="GNAT_dom"/>
</dbReference>
<dbReference type="eggNOG" id="COG0456">
    <property type="taxonomic scope" value="Bacteria"/>
</dbReference>
<proteinExistence type="predicted"/>
<protein>
    <submittedName>
        <fullName evidence="2">Puromycin N-acetyltransferase, putative</fullName>
    </submittedName>
</protein>
<dbReference type="PROSITE" id="PS51186">
    <property type="entry name" value="GNAT"/>
    <property type="match status" value="1"/>
</dbReference>
<dbReference type="STRING" id="414684.RC1_0257"/>
<dbReference type="Proteomes" id="UP000001591">
    <property type="component" value="Chromosome"/>
</dbReference>